<reference evidence="2 3" key="1">
    <citation type="journal article" date="2014" name="Int. J. Syst. Evol. Microbiol.">
        <title>Complete genome sequence of Corynebacterium casei LMG S-19264T (=DSM 44701T), isolated from a smear-ripened cheese.</title>
        <authorList>
            <consortium name="US DOE Joint Genome Institute (JGI-PGF)"/>
            <person name="Walter F."/>
            <person name="Albersmeier A."/>
            <person name="Kalinowski J."/>
            <person name="Ruckert C."/>
        </authorList>
    </citation>
    <scope>NUCLEOTIDE SEQUENCE [LARGE SCALE GENOMIC DNA]</scope>
    <source>
        <strain evidence="2 3">CGMCC 1.15896</strain>
    </source>
</reference>
<evidence type="ECO:0000313" key="3">
    <source>
        <dbReference type="Proteomes" id="UP000596977"/>
    </source>
</evidence>
<organism evidence="2 3">
    <name type="scientific">Pelagibacterium lentulum</name>
    <dbReference type="NCBI Taxonomy" id="2029865"/>
    <lineage>
        <taxon>Bacteria</taxon>
        <taxon>Pseudomonadati</taxon>
        <taxon>Pseudomonadota</taxon>
        <taxon>Alphaproteobacteria</taxon>
        <taxon>Hyphomicrobiales</taxon>
        <taxon>Devosiaceae</taxon>
        <taxon>Pelagibacterium</taxon>
    </lineage>
</organism>
<evidence type="ECO:0000313" key="2">
    <source>
        <dbReference type="EMBL" id="GGA57386.1"/>
    </source>
</evidence>
<accession>A0A916RIE9</accession>
<proteinExistence type="predicted"/>
<feature type="transmembrane region" description="Helical" evidence="1">
    <location>
        <begin position="74"/>
        <end position="95"/>
    </location>
</feature>
<evidence type="ECO:0000256" key="1">
    <source>
        <dbReference type="SAM" id="Phobius"/>
    </source>
</evidence>
<protein>
    <submittedName>
        <fullName evidence="2">Uncharacterized protein</fullName>
    </submittedName>
</protein>
<keyword evidence="1" id="KW-0812">Transmembrane</keyword>
<dbReference type="EMBL" id="BMKB01000004">
    <property type="protein sequence ID" value="GGA57386.1"/>
    <property type="molecule type" value="Genomic_DNA"/>
</dbReference>
<gene>
    <name evidence="2" type="ORF">GCM10011499_29560</name>
</gene>
<dbReference type="AlphaFoldDB" id="A0A916RIE9"/>
<name>A0A916RIE9_9HYPH</name>
<dbReference type="Proteomes" id="UP000596977">
    <property type="component" value="Unassembled WGS sequence"/>
</dbReference>
<keyword evidence="1" id="KW-0472">Membrane</keyword>
<comment type="caution">
    <text evidence="2">The sequence shown here is derived from an EMBL/GenBank/DDBJ whole genome shotgun (WGS) entry which is preliminary data.</text>
</comment>
<feature type="transmembrane region" description="Helical" evidence="1">
    <location>
        <begin position="42"/>
        <end position="62"/>
    </location>
</feature>
<keyword evidence="1" id="KW-1133">Transmembrane helix</keyword>
<sequence>MSLFLLPAAISLLFVVLHYLSGGPEVVRPLLKSRELPSEVVYVLYLCWHVVTMIMAAFVVAYAGAAFEPSFRAYAVAATVFAGAMTVWSLIVVIWKRQSHQKMPQWVAFLFLGSKPNQLIE</sequence>
<dbReference type="RefSeq" id="WP_127074049.1">
    <property type="nucleotide sequence ID" value="NZ_BMKB01000004.1"/>
</dbReference>
<keyword evidence="3" id="KW-1185">Reference proteome</keyword>
<dbReference type="OrthoDB" id="7667463at2"/>